<comment type="subcellular location">
    <subcellularLocation>
        <location evidence="1">Nucleus</location>
    </subcellularLocation>
</comment>
<evidence type="ECO:0000259" key="8">
    <source>
        <dbReference type="PROSITE" id="PS51088"/>
    </source>
</evidence>
<dbReference type="RefSeq" id="XP_003956156.1">
    <property type="nucleotide sequence ID" value="XM_003956107.1"/>
</dbReference>
<dbReference type="PANTHER" id="PTHR11834">
    <property type="entry name" value="TRANSCRIPTIONAL ENHANCER FACTOR TEF RELATED"/>
    <property type="match status" value="1"/>
</dbReference>
<reference evidence="9 10" key="1">
    <citation type="journal article" date="2011" name="Proc. Natl. Acad. Sci. U.S.A.">
        <title>Evolutionary erosion of yeast sex chromosomes by mating-type switching accidents.</title>
        <authorList>
            <person name="Gordon J.L."/>
            <person name="Armisen D."/>
            <person name="Proux-Wera E."/>
            <person name="Oheigeartaigh S.S."/>
            <person name="Byrne K.P."/>
            <person name="Wolfe K.H."/>
        </authorList>
    </citation>
    <scope>NUCLEOTIDE SEQUENCE [LARGE SCALE GENOMIC DNA]</scope>
    <source>
        <strain evidence="10">ATCC 22294 / BCRC 22015 / CBS 2517 / CECT 1963 / NBRC 1671 / NRRL Y-8276</strain>
    </source>
</reference>
<dbReference type="PROSITE" id="PS51088">
    <property type="entry name" value="TEA_2"/>
    <property type="match status" value="1"/>
</dbReference>
<dbReference type="AlphaFoldDB" id="H2ARM1"/>
<dbReference type="FunCoup" id="H2ARM1">
    <property type="interactions" value="2613"/>
</dbReference>
<dbReference type="Proteomes" id="UP000005220">
    <property type="component" value="Chromosome 3"/>
</dbReference>
<dbReference type="GeneID" id="13884941"/>
<dbReference type="GO" id="GO:0000978">
    <property type="term" value="F:RNA polymerase II cis-regulatory region sequence-specific DNA binding"/>
    <property type="evidence" value="ECO:0007669"/>
    <property type="project" value="TreeGrafter"/>
</dbReference>
<dbReference type="HOGENOM" id="CLU_492621_0_0_1"/>
<dbReference type="PRINTS" id="PR00065">
    <property type="entry name" value="TEADOMAIN"/>
</dbReference>
<evidence type="ECO:0000256" key="6">
    <source>
        <dbReference type="PROSITE-ProRule" id="PRU00505"/>
    </source>
</evidence>
<dbReference type="PROSITE" id="PS00554">
    <property type="entry name" value="TEA_1"/>
    <property type="match status" value="1"/>
</dbReference>
<dbReference type="Pfam" id="PF01285">
    <property type="entry name" value="TEA"/>
    <property type="match status" value="1"/>
</dbReference>
<gene>
    <name evidence="9" type="primary">KAFR0C00250</name>
    <name evidence="9" type="ORF">KAFR_0C00250</name>
</gene>
<dbReference type="eggNOG" id="KOG3841">
    <property type="taxonomic scope" value="Eukaryota"/>
</dbReference>
<dbReference type="Gene3D" id="6.10.20.40">
    <property type="entry name" value="TEA/ATTS domain"/>
    <property type="match status" value="1"/>
</dbReference>
<dbReference type="GO" id="GO:0000981">
    <property type="term" value="F:DNA-binding transcription factor activity, RNA polymerase II-specific"/>
    <property type="evidence" value="ECO:0007669"/>
    <property type="project" value="TreeGrafter"/>
</dbReference>
<dbReference type="GO" id="GO:0005667">
    <property type="term" value="C:transcription regulator complex"/>
    <property type="evidence" value="ECO:0007669"/>
    <property type="project" value="TreeGrafter"/>
</dbReference>
<evidence type="ECO:0000256" key="7">
    <source>
        <dbReference type="SAM" id="MobiDB-lite"/>
    </source>
</evidence>
<feature type="compositionally biased region" description="Polar residues" evidence="7">
    <location>
        <begin position="9"/>
        <end position="20"/>
    </location>
</feature>
<evidence type="ECO:0000313" key="10">
    <source>
        <dbReference type="Proteomes" id="UP000005220"/>
    </source>
</evidence>
<dbReference type="GO" id="GO:0005634">
    <property type="term" value="C:nucleus"/>
    <property type="evidence" value="ECO:0007669"/>
    <property type="project" value="UniProtKB-SubCell"/>
</dbReference>
<dbReference type="STRING" id="1071382.H2ARM1"/>
<evidence type="ECO:0000256" key="1">
    <source>
        <dbReference type="ARBA" id="ARBA00004123"/>
    </source>
</evidence>
<feature type="region of interest" description="Disordered" evidence="7">
    <location>
        <begin position="1"/>
        <end position="20"/>
    </location>
</feature>
<dbReference type="InterPro" id="IPR038096">
    <property type="entry name" value="TEA/ATTS_sf"/>
</dbReference>
<evidence type="ECO:0000256" key="4">
    <source>
        <dbReference type="ARBA" id="ARBA00023163"/>
    </source>
</evidence>
<dbReference type="PANTHER" id="PTHR11834:SF0">
    <property type="entry name" value="PROTEIN SCALLOPED"/>
    <property type="match status" value="1"/>
</dbReference>
<dbReference type="InParanoid" id="H2ARM1"/>
<sequence>MSGAKIDNDNNINSQLTSHNDWNPVDTRVFDVYMNKESSQNLKLLDIFSDEIKVKNIDDNDDALELLNTGLGKRSKSIKRHLFKHVNKQKFTRNSGPPTKLPYLDSTNLIDSNKQKKRTPSTSPRNLYNMKDGCDKWTTEVETAFLDSLRLIMKNGTSKIKLKERNYGRNELISLYIKYHTNETRTKKQISSHIQVWKKSIITKLSNNNELSPLEIELLQLIENGAPQDSKTMQAFNHVFEDIISRHIQEEEEGGNGFIADHEMSKSATSGAQNIEIVPKKEYMDYPTLITPHSTTTGNNPATNHFQDLQDESLLRHPHLPSQPLNPNSFPITPLDYAKSVYENLKSYKCVPVKVPDSISSPNVKGSYNNLTNREESALQSAKNVKLQQKQLIGVLNAQAKNINGSMSSMAQTFQDNNQATVISNDQQNAYYQSVYRTQIPNVACSQSPFVSQFPVPNQFQSPQEQQFLLAQQHQNQQIQDIQYAMAMQSQQYPYAPHLYPAHFSQYAQGQPQYLPQQHPQSQTQQHAYDQENASFITSSKNTTTTTNNNGYN</sequence>
<feature type="domain" description="TEA" evidence="8">
    <location>
        <begin position="130"/>
        <end position="204"/>
    </location>
</feature>
<organism evidence="9 10">
    <name type="scientific">Kazachstania africana (strain ATCC 22294 / BCRC 22015 / CBS 2517 / CECT 1963 / NBRC 1671 / NRRL Y-8276)</name>
    <name type="common">Yeast</name>
    <name type="synonym">Kluyveromyces africanus</name>
    <dbReference type="NCBI Taxonomy" id="1071382"/>
    <lineage>
        <taxon>Eukaryota</taxon>
        <taxon>Fungi</taxon>
        <taxon>Dikarya</taxon>
        <taxon>Ascomycota</taxon>
        <taxon>Saccharomycotina</taxon>
        <taxon>Saccharomycetes</taxon>
        <taxon>Saccharomycetales</taxon>
        <taxon>Saccharomycetaceae</taxon>
        <taxon>Kazachstania</taxon>
    </lineage>
</organism>
<dbReference type="SMART" id="SM00426">
    <property type="entry name" value="TEA"/>
    <property type="match status" value="1"/>
</dbReference>
<comment type="similarity">
    <text evidence="2">Belongs to the TEC1 family.</text>
</comment>
<protein>
    <recommendedName>
        <fullName evidence="8">TEA domain-containing protein</fullName>
    </recommendedName>
</protein>
<dbReference type="InterPro" id="IPR000818">
    <property type="entry name" value="TEA/ATTS_dom"/>
</dbReference>
<keyword evidence="4" id="KW-0804">Transcription</keyword>
<feature type="compositionally biased region" description="Low complexity" evidence="7">
    <location>
        <begin position="511"/>
        <end position="528"/>
    </location>
</feature>
<keyword evidence="3" id="KW-0805">Transcription regulation</keyword>
<proteinExistence type="inferred from homology"/>
<dbReference type="OrthoDB" id="10006572at2759"/>
<keyword evidence="10" id="KW-1185">Reference proteome</keyword>
<feature type="DNA-binding region" description="TEA" evidence="6">
    <location>
        <begin position="130"/>
        <end position="204"/>
    </location>
</feature>
<evidence type="ECO:0000313" key="9">
    <source>
        <dbReference type="EMBL" id="CCF57021.1"/>
    </source>
</evidence>
<evidence type="ECO:0000256" key="5">
    <source>
        <dbReference type="ARBA" id="ARBA00023242"/>
    </source>
</evidence>
<feature type="region of interest" description="Disordered" evidence="7">
    <location>
        <begin position="511"/>
        <end position="530"/>
    </location>
</feature>
<name>H2ARM1_KAZAF</name>
<evidence type="ECO:0000256" key="2">
    <source>
        <dbReference type="ARBA" id="ARBA00008421"/>
    </source>
</evidence>
<keyword evidence="5" id="KW-0539">Nucleus</keyword>
<dbReference type="EMBL" id="HE650823">
    <property type="protein sequence ID" value="CCF57021.1"/>
    <property type="molecule type" value="Genomic_DNA"/>
</dbReference>
<dbReference type="InterPro" id="IPR050937">
    <property type="entry name" value="TEC1_TEAD_TF"/>
</dbReference>
<dbReference type="KEGG" id="kaf:KAFR_0C00250"/>
<accession>H2ARM1</accession>
<evidence type="ECO:0000256" key="3">
    <source>
        <dbReference type="ARBA" id="ARBA00023015"/>
    </source>
</evidence>